<evidence type="ECO:0000256" key="1">
    <source>
        <dbReference type="ARBA" id="ARBA00022801"/>
    </source>
</evidence>
<comment type="caution">
    <text evidence="3">The sequence shown here is derived from an EMBL/GenBank/DDBJ whole genome shotgun (WGS) entry which is preliminary data.</text>
</comment>
<dbReference type="CDD" id="cd04678">
    <property type="entry name" value="NUDIX_MTH2_Nudt15"/>
    <property type="match status" value="1"/>
</dbReference>
<dbReference type="GO" id="GO:0006203">
    <property type="term" value="P:dGTP catabolic process"/>
    <property type="evidence" value="ECO:0007669"/>
    <property type="project" value="TreeGrafter"/>
</dbReference>
<proteinExistence type="predicted"/>
<dbReference type="AlphaFoldDB" id="A0A2K0TY68"/>
<sequence>MERANSSAASERAAMAQGVCTGTWQFPGGHLEHQEELMACAERETKEETGLLIEGKGVFTITNDVFTAEKEVKHYITIFAKCVMKDPNQEPEVKEPLKCDGWHWKSWEELVAINEAAASDPSAEALFLPLVNLIKQTRDLSLDEFMTQKGF</sequence>
<dbReference type="PROSITE" id="PS00893">
    <property type="entry name" value="NUDIX_BOX"/>
    <property type="match status" value="1"/>
</dbReference>
<dbReference type="Proteomes" id="UP000236290">
    <property type="component" value="Unassembled WGS sequence"/>
</dbReference>
<reference evidence="3 4" key="1">
    <citation type="submission" date="2017-02" db="EMBL/GenBank/DDBJ databases">
        <title>Genomes of Trichoderma spp. with biocontrol activity.</title>
        <authorList>
            <person name="Gardiner D."/>
            <person name="Kazan K."/>
            <person name="Vos C."/>
            <person name="Harvey P."/>
        </authorList>
    </citation>
    <scope>NUCLEOTIDE SEQUENCE [LARGE SCALE GENOMIC DNA]</scope>
    <source>
        <strain evidence="3 4">Tr1</strain>
    </source>
</reference>
<dbReference type="InterPro" id="IPR015797">
    <property type="entry name" value="NUDIX_hydrolase-like_dom_sf"/>
</dbReference>
<dbReference type="EMBL" id="MTYI01000155">
    <property type="protein sequence ID" value="PNP50479.1"/>
    <property type="molecule type" value="Genomic_DNA"/>
</dbReference>
<dbReference type="Pfam" id="PF00293">
    <property type="entry name" value="NUDIX"/>
    <property type="match status" value="1"/>
</dbReference>
<dbReference type="PANTHER" id="PTHR16099:SF5">
    <property type="entry name" value="NUCLEOTIDE TRIPHOSPHATE DIPHOSPHATASE NUDT15"/>
    <property type="match status" value="1"/>
</dbReference>
<evidence type="ECO:0000313" key="3">
    <source>
        <dbReference type="EMBL" id="PNP50479.1"/>
    </source>
</evidence>
<accession>A0A2K0TY68</accession>
<dbReference type="Gene3D" id="3.90.79.10">
    <property type="entry name" value="Nucleoside Triphosphate Pyrophosphohydrolase"/>
    <property type="match status" value="1"/>
</dbReference>
<dbReference type="InterPro" id="IPR020084">
    <property type="entry name" value="NUDIX_hydrolase_CS"/>
</dbReference>
<dbReference type="GO" id="GO:0035539">
    <property type="term" value="F:8-oxo-7,8-dihydrodeoxyguanosine triphosphate pyrophosphatase activity"/>
    <property type="evidence" value="ECO:0007669"/>
    <property type="project" value="TreeGrafter"/>
</dbReference>
<dbReference type="InterPro" id="IPR000086">
    <property type="entry name" value="NUDIX_hydrolase_dom"/>
</dbReference>
<protein>
    <recommendedName>
        <fullName evidence="2">Nudix hydrolase domain-containing protein</fullName>
    </recommendedName>
</protein>
<dbReference type="PANTHER" id="PTHR16099">
    <property type="entry name" value="8-OXO-DGTP DIPHOSPHATES NUDT15"/>
    <property type="match status" value="1"/>
</dbReference>
<gene>
    <name evidence="3" type="ORF">THARTR1_08861</name>
</gene>
<dbReference type="OrthoDB" id="447842at2759"/>
<organism evidence="3 4">
    <name type="scientific">Trichoderma harzianum</name>
    <name type="common">Hypocrea lixii</name>
    <dbReference type="NCBI Taxonomy" id="5544"/>
    <lineage>
        <taxon>Eukaryota</taxon>
        <taxon>Fungi</taxon>
        <taxon>Dikarya</taxon>
        <taxon>Ascomycota</taxon>
        <taxon>Pezizomycotina</taxon>
        <taxon>Sordariomycetes</taxon>
        <taxon>Hypocreomycetidae</taxon>
        <taxon>Hypocreales</taxon>
        <taxon>Hypocreaceae</taxon>
        <taxon>Trichoderma</taxon>
    </lineage>
</organism>
<evidence type="ECO:0000259" key="2">
    <source>
        <dbReference type="PROSITE" id="PS51462"/>
    </source>
</evidence>
<evidence type="ECO:0000313" key="4">
    <source>
        <dbReference type="Proteomes" id="UP000236290"/>
    </source>
</evidence>
<dbReference type="PROSITE" id="PS51462">
    <property type="entry name" value="NUDIX"/>
    <property type="match status" value="1"/>
</dbReference>
<name>A0A2K0TY68_TRIHA</name>
<keyword evidence="1" id="KW-0378">Hydrolase</keyword>
<feature type="domain" description="Nudix hydrolase" evidence="2">
    <location>
        <begin position="1"/>
        <end position="128"/>
    </location>
</feature>
<dbReference type="SUPFAM" id="SSF55811">
    <property type="entry name" value="Nudix"/>
    <property type="match status" value="1"/>
</dbReference>
<dbReference type="GO" id="GO:0005829">
    <property type="term" value="C:cytosol"/>
    <property type="evidence" value="ECO:0007669"/>
    <property type="project" value="TreeGrafter"/>
</dbReference>